<reference evidence="4" key="1">
    <citation type="submission" date="2008-04" db="EMBL/GenBank/DDBJ databases">
        <title>Complete sequence of plasmid 3 of Nostoc punctiforme ATCC 29133.</title>
        <authorList>
            <consortium name="US DOE Joint Genome Institute"/>
            <person name="Copeland A."/>
            <person name="Lucas S."/>
            <person name="Lapidus A."/>
            <person name="Glavina del Rio T."/>
            <person name="Dalin E."/>
            <person name="Tice H."/>
            <person name="Pitluck S."/>
            <person name="Chain P."/>
            <person name="Malfatti S."/>
            <person name="Shin M."/>
            <person name="Vergez L."/>
            <person name="Schmutz J."/>
            <person name="Larimer F."/>
            <person name="Land M."/>
            <person name="Hauser L."/>
            <person name="Kyrpides N."/>
            <person name="Kim E."/>
            <person name="Meeks J.C."/>
            <person name="Elhai J."/>
            <person name="Campbell E.L."/>
            <person name="Thiel T."/>
            <person name="Longmire J."/>
            <person name="Potts M."/>
            <person name="Atlas R."/>
        </authorList>
    </citation>
    <scope>NUCLEOTIDE SEQUENCE [LARGE SCALE GENOMIC DNA]</scope>
    <source>
        <strain evidence="4">ATCC 29133 / PCC 73102</strain>
        <plasmid evidence="4">Plasmid pNPUN03</plasmid>
    </source>
</reference>
<organism evidence="3 4">
    <name type="scientific">Nostoc punctiforme (strain ATCC 29133 / PCC 73102)</name>
    <dbReference type="NCBI Taxonomy" id="63737"/>
    <lineage>
        <taxon>Bacteria</taxon>
        <taxon>Bacillati</taxon>
        <taxon>Cyanobacteriota</taxon>
        <taxon>Cyanophyceae</taxon>
        <taxon>Nostocales</taxon>
        <taxon>Nostocaceae</taxon>
        <taxon>Nostoc</taxon>
    </lineage>
</organism>
<dbReference type="RefSeq" id="WP_012412888.1">
    <property type="nucleotide sequence ID" value="NC_010630.1"/>
</dbReference>
<dbReference type="EnsemblBacteria" id="ACC85391">
    <property type="protein sequence ID" value="ACC85391"/>
    <property type="gene ID" value="Npun_CR053"/>
</dbReference>
<dbReference type="Proteomes" id="UP000001191">
    <property type="component" value="Plasmid pNPUN03"/>
</dbReference>
<protein>
    <submittedName>
        <fullName evidence="3">Filamentous haemagglutinin family outer membrane protein</fullName>
    </submittedName>
</protein>
<dbReference type="NCBIfam" id="TIGR01901">
    <property type="entry name" value="adhes_NPXG"/>
    <property type="match status" value="1"/>
</dbReference>
<evidence type="ECO:0000313" key="3">
    <source>
        <dbReference type="EMBL" id="ACC85391.1"/>
    </source>
</evidence>
<dbReference type="KEGG" id="npu:Npun_CR053"/>
<dbReference type="Gene3D" id="2.160.20.10">
    <property type="entry name" value="Single-stranded right-handed beta-helix, Pectin lyase-like"/>
    <property type="match status" value="4"/>
</dbReference>
<dbReference type="OrthoDB" id="524782at2"/>
<evidence type="ECO:0000313" key="4">
    <source>
        <dbReference type="Proteomes" id="UP000001191"/>
    </source>
</evidence>
<sequence length="1851" mass="186847">MPIRTARLDWLQGLEIAIGSAVIALYANSSVAQITPDGTLPNNSNVRLEGNTINIQGGTTRGANLFHSFEEFSVPNGSTAFFNNPLDIQNILTRVTGNSISNIDGLIRANGTANLFLLNPNGIVFGQNARLDIGGSFSATTAKSFKFPDGSEFSATNPQAPPLLTINITPGLQYGASQAGATITNSGNLAPQQDLTLVADKLDLQGQLQAGRNITLIGNQEINLKTDLTLNPINDEFIGKVSLTTTTGDVTTEAITINGGAIEIKSGGAIVTQTLDTRNGANNGGAIALTANGSIKTDDLLSYSYSESGSTANGGNISLESAKDITTGDLDSSSDSRFASAGQGGAIALTANGNIQTDDLLSYSYSESGSTANGGNISLESAKDITTGDLDSSSDSRFASAGQGGAIALTANGNIQTDDLLSYSYSESGNAGNGGAIILQSSEASIYTDNINSSSFSSSGNAGNGGAITLQSSEGIYIYNINSSSFSSSGNGGNGGAISLKAADDINIEDDLSSSSLNNVGNAANGGIVTISTTNGKIEAQNLSSDSLSEFGNARNGGAITLESTNGINISGNLNSNSQANFGSAGQGGAITLSTSKNNVSTSSLYSFSSGEIAGDGGAIDIIAFNGNIAASNLDSNSLATDSVARNGGDISLITANGNIKIGSISGGNLTFLADQIIADNGNFQSDDSVLIRSGSGGLATFISKYGSIISANSNVDVAANYVGASLLVEATGDIRFQGDINITRPDNITSFPIGADTETLSTRSALILRSGQSNLAYGGVNSGSIPTYGTGNVPPGITIGGDVVLQPFNGIGGIVSLLAASGDVNTQLISSNGQQAPDSNNTNGGAIALEATNGSISTGSMYSYSLYFNYDEDDGTAGNGGNISLKAANDINITGRFDSSSDSNHTAGNGGAITLKAGNNINIADGLDSTSESSNYIAGNGGAITLEAGNSINITGVLDSSSPISLDSSSGNGDLNLAGNAGNIDLKANNGITIAGSLFSTSGAGYTAGNGGNISLNTTNGNISTSGLYSFSFGGDEQAGNGGNISLNTNNGNISTGDVESRSASFNGSVKNGGVITIKAVNGSISAGPLSSFSFSNSKPEGNGGNISLFATNNIQLLSRGEFDSNTNQFKLVPGSSSINSTGGLGSGNITIISDAPLILDNTVISSDTFGSGKGGDIEITAPSISFKSGAQVSASTHSNGQGGNITLVTSKFLELSGATTESPRSIFELGQDLGLAGIPPNTFLGGFIPTGNIEQEPAAGTVFPSGVFTQATIDSTGNAGNLTIKTGQLIIKDGGAIATTTFGQGSNAGDISIKADSILVDNGSILSGVAGEARGDSGKINLQTRFLDVTNGGIVQTQTLGLGKAGEITVNATKQVNISGTGSALRSSSGGENSLLRNTNSAEIGQGGNINLTTANLRVVDNAVLDATTQTDSQGGNITVNANLFQTTTGGRLLTSTSGSGDAGDITVNVREMQLSANSGLFAQTLSSANAGNLTIQPLNNEQNLLVNLEDGAQISASTLNSGKGGTLTVKAPESIAIRGNGSIISAETTGRGRGGDLTLDTRKLTVRDGAQVTVSSVGSGEAGALTVNADSILLDNQGKIRADTTGGGGNIFLNSPFLLLRRGSSITTNASGNDITGGNITIDAKNGFIIAVPSENSDIRADSENFRGGNVTIKNAAGIFGIQSRKEPSPNTSDISAKGATPDLSGNVDITPPDIDPTNGLVQLPINLVDASNQISNACTPGTRQFQNTFVATGRSGLPINPTEPLQDSSTVSAWVRLRAKPENFANTTTQVQPTAVSSSSQITAATPIVEASGWLVDSKGNLQLVAEVPQFNPHSLWQTPASCPVSR</sequence>
<dbReference type="EMBL" id="CP001040">
    <property type="protein sequence ID" value="ACC85391.1"/>
    <property type="molecule type" value="Genomic_DNA"/>
</dbReference>
<gene>
    <name evidence="3" type="ordered locus">Npun_CR053</name>
</gene>
<name>B2JBT7_NOSP7</name>
<accession>B2JBT7</accession>
<dbReference type="InterPro" id="IPR011050">
    <property type="entry name" value="Pectin_lyase_fold/virulence"/>
</dbReference>
<dbReference type="InterPro" id="IPR012334">
    <property type="entry name" value="Pectin_lyas_fold"/>
</dbReference>
<feature type="region of interest" description="Disordered" evidence="1">
    <location>
        <begin position="1686"/>
        <end position="1710"/>
    </location>
</feature>
<feature type="domain" description="Filamentous haemagglutinin FhaB/tRNA nuclease CdiA-like TPS" evidence="2">
    <location>
        <begin position="36"/>
        <end position="148"/>
    </location>
</feature>
<keyword evidence="3" id="KW-0614">Plasmid</keyword>
<dbReference type="InterPro" id="IPR008638">
    <property type="entry name" value="FhaB/CdiA-like_TPS"/>
</dbReference>
<evidence type="ECO:0000256" key="1">
    <source>
        <dbReference type="SAM" id="MobiDB-lite"/>
    </source>
</evidence>
<proteinExistence type="predicted"/>
<dbReference type="PhylomeDB" id="B2JBT7"/>
<dbReference type="SMART" id="SM00912">
    <property type="entry name" value="Haemagg_act"/>
    <property type="match status" value="1"/>
</dbReference>
<keyword evidence="4" id="KW-1185">Reference proteome</keyword>
<dbReference type="SUPFAM" id="SSF51126">
    <property type="entry name" value="Pectin lyase-like"/>
    <property type="match status" value="5"/>
</dbReference>
<geneLocation type="plasmid" evidence="3 4">
    <name>pNPUN03</name>
</geneLocation>
<dbReference type="HOGENOM" id="CLU_001325_1_0_3"/>
<evidence type="ECO:0000259" key="2">
    <source>
        <dbReference type="SMART" id="SM00912"/>
    </source>
</evidence>
<dbReference type="Pfam" id="PF05860">
    <property type="entry name" value="TPS"/>
    <property type="match status" value="1"/>
</dbReference>